<sequence>MGGIQSFVFVCDFQLFKNDYQENIVNRYFCTRLLHCENFMMAHTKSFTVYITHIQSIQYRCDRLEARDHATRNV</sequence>
<dbReference type="EMBL" id="GBXM01090611">
    <property type="protein sequence ID" value="JAH17966.1"/>
    <property type="molecule type" value="Transcribed_RNA"/>
</dbReference>
<reference evidence="1" key="1">
    <citation type="submission" date="2014-11" db="EMBL/GenBank/DDBJ databases">
        <authorList>
            <person name="Amaro Gonzalez C."/>
        </authorList>
    </citation>
    <scope>NUCLEOTIDE SEQUENCE</scope>
</reference>
<organism evidence="1">
    <name type="scientific">Anguilla anguilla</name>
    <name type="common">European freshwater eel</name>
    <name type="synonym">Muraena anguilla</name>
    <dbReference type="NCBI Taxonomy" id="7936"/>
    <lineage>
        <taxon>Eukaryota</taxon>
        <taxon>Metazoa</taxon>
        <taxon>Chordata</taxon>
        <taxon>Craniata</taxon>
        <taxon>Vertebrata</taxon>
        <taxon>Euteleostomi</taxon>
        <taxon>Actinopterygii</taxon>
        <taxon>Neopterygii</taxon>
        <taxon>Teleostei</taxon>
        <taxon>Anguilliformes</taxon>
        <taxon>Anguillidae</taxon>
        <taxon>Anguilla</taxon>
    </lineage>
</organism>
<evidence type="ECO:0000313" key="1">
    <source>
        <dbReference type="EMBL" id="JAH17966.1"/>
    </source>
</evidence>
<protein>
    <submittedName>
        <fullName evidence="1">Uncharacterized protein</fullName>
    </submittedName>
</protein>
<accession>A0A0E9QM34</accession>
<dbReference type="AlphaFoldDB" id="A0A0E9QM34"/>
<name>A0A0E9QM34_ANGAN</name>
<reference evidence="1" key="2">
    <citation type="journal article" date="2015" name="Fish Shellfish Immunol.">
        <title>Early steps in the European eel (Anguilla anguilla)-Vibrio vulnificus interaction in the gills: Role of the RtxA13 toxin.</title>
        <authorList>
            <person name="Callol A."/>
            <person name="Pajuelo D."/>
            <person name="Ebbesson L."/>
            <person name="Teles M."/>
            <person name="MacKenzie S."/>
            <person name="Amaro C."/>
        </authorList>
    </citation>
    <scope>NUCLEOTIDE SEQUENCE</scope>
</reference>
<proteinExistence type="predicted"/>